<dbReference type="PROSITE" id="PS51140">
    <property type="entry name" value="CUE"/>
    <property type="match status" value="1"/>
</dbReference>
<protein>
    <recommendedName>
        <fullName evidence="2">CUE domain-containing protein</fullName>
    </recommendedName>
</protein>
<dbReference type="OrthoDB" id="9942608at2759"/>
<reference evidence="3" key="1">
    <citation type="submission" date="2013-12" db="EMBL/GenBank/DDBJ databases">
        <title>The Genome Sequence of Aphanomyces invadans NJM9701.</title>
        <authorList>
            <consortium name="The Broad Institute Genomics Platform"/>
            <person name="Russ C."/>
            <person name="Tyler B."/>
            <person name="van West P."/>
            <person name="Dieguez-Uribeondo J."/>
            <person name="Young S.K."/>
            <person name="Zeng Q."/>
            <person name="Gargeya S."/>
            <person name="Fitzgerald M."/>
            <person name="Abouelleil A."/>
            <person name="Alvarado L."/>
            <person name="Chapman S.B."/>
            <person name="Gainer-Dewar J."/>
            <person name="Goldberg J."/>
            <person name="Griggs A."/>
            <person name="Gujja S."/>
            <person name="Hansen M."/>
            <person name="Howarth C."/>
            <person name="Imamovic A."/>
            <person name="Ireland A."/>
            <person name="Larimer J."/>
            <person name="McCowan C."/>
            <person name="Murphy C."/>
            <person name="Pearson M."/>
            <person name="Poon T.W."/>
            <person name="Priest M."/>
            <person name="Roberts A."/>
            <person name="Saif S."/>
            <person name="Shea T."/>
            <person name="Sykes S."/>
            <person name="Wortman J."/>
            <person name="Nusbaum C."/>
            <person name="Birren B."/>
        </authorList>
    </citation>
    <scope>NUCLEOTIDE SEQUENCE [LARGE SCALE GENOMIC DNA]</scope>
    <source>
        <strain evidence="3">NJM9701</strain>
    </source>
</reference>
<evidence type="ECO:0000313" key="3">
    <source>
        <dbReference type="EMBL" id="ETW06194.1"/>
    </source>
</evidence>
<evidence type="ECO:0000256" key="1">
    <source>
        <dbReference type="SAM" id="MobiDB-lite"/>
    </source>
</evidence>
<dbReference type="GO" id="GO:0043130">
    <property type="term" value="F:ubiquitin binding"/>
    <property type="evidence" value="ECO:0007669"/>
    <property type="project" value="InterPro"/>
</dbReference>
<dbReference type="Gene3D" id="1.10.8.10">
    <property type="entry name" value="DNA helicase RuvA subunit, C-terminal domain"/>
    <property type="match status" value="1"/>
</dbReference>
<dbReference type="AlphaFoldDB" id="A0A024UIS0"/>
<organism evidence="3">
    <name type="scientific">Aphanomyces invadans</name>
    <dbReference type="NCBI Taxonomy" id="157072"/>
    <lineage>
        <taxon>Eukaryota</taxon>
        <taxon>Sar</taxon>
        <taxon>Stramenopiles</taxon>
        <taxon>Oomycota</taxon>
        <taxon>Saprolegniomycetes</taxon>
        <taxon>Saprolegniales</taxon>
        <taxon>Verrucalvaceae</taxon>
        <taxon>Aphanomyces</taxon>
    </lineage>
</organism>
<dbReference type="InterPro" id="IPR040192">
    <property type="entry name" value="CUEDC1"/>
</dbReference>
<dbReference type="InterPro" id="IPR003892">
    <property type="entry name" value="CUE"/>
</dbReference>
<name>A0A024UIS0_9STRA</name>
<dbReference type="Pfam" id="PF02845">
    <property type="entry name" value="CUE"/>
    <property type="match status" value="1"/>
</dbReference>
<dbReference type="RefSeq" id="XP_008865971.1">
    <property type="nucleotide sequence ID" value="XM_008867749.1"/>
</dbReference>
<feature type="compositionally biased region" description="Basic residues" evidence="1">
    <location>
        <begin position="247"/>
        <end position="259"/>
    </location>
</feature>
<dbReference type="PANTHER" id="PTHR13467:SF3">
    <property type="entry name" value="CUE DOMAIN-CONTAINING PROTEIN 1"/>
    <property type="match status" value="1"/>
</dbReference>
<accession>A0A024UIS0</accession>
<gene>
    <name evidence="3" type="ORF">H310_03767</name>
</gene>
<dbReference type="VEuPathDB" id="FungiDB:H310_03767"/>
<feature type="region of interest" description="Disordered" evidence="1">
    <location>
        <begin position="206"/>
        <end position="271"/>
    </location>
</feature>
<dbReference type="PANTHER" id="PTHR13467">
    <property type="entry name" value="CUE DOMAIN CONTAINING PROTEIN 1"/>
    <property type="match status" value="1"/>
</dbReference>
<dbReference type="InterPro" id="IPR009060">
    <property type="entry name" value="UBA-like_sf"/>
</dbReference>
<dbReference type="SUPFAM" id="SSF46934">
    <property type="entry name" value="UBA-like"/>
    <property type="match status" value="1"/>
</dbReference>
<dbReference type="STRING" id="157072.A0A024UIS0"/>
<evidence type="ECO:0000259" key="2">
    <source>
        <dbReference type="PROSITE" id="PS51140"/>
    </source>
</evidence>
<proteinExistence type="predicted"/>
<dbReference type="GeneID" id="20080817"/>
<sequence length="271" mass="29891">MVSVDFFLLWLGTKSDRGRVGIAMTTVDDAIESLSMMFELYDKDTLVAVLEANEGHLERTIDALLAMQTDNPSTAPATAVLPTEATTLASFPPPPSTAQTLHRSRAVLPDDFLRVPTGAASDQETQDRMLAEMLQSEYFRQEIAADQDISNYIGVDGRRYRVPPPAVPEKSAYDVANETIVAVGERLSDMRTSVKNKISEMYARFQASRQPSDPSHRPLMALSDDESDESYHSRIHDGPSSGELTRRRSSHASSPRHHTVTGGVCSHSKRD</sequence>
<feature type="domain" description="CUE" evidence="2">
    <location>
        <begin position="26"/>
        <end position="69"/>
    </location>
</feature>
<dbReference type="EMBL" id="KI913956">
    <property type="protein sequence ID" value="ETW06194.1"/>
    <property type="molecule type" value="Genomic_DNA"/>
</dbReference>
<dbReference type="eggNOG" id="ENOG502S1ZM">
    <property type="taxonomic scope" value="Eukaryota"/>
</dbReference>